<dbReference type="EMBL" id="CAWUPB010001194">
    <property type="protein sequence ID" value="CAK7353914.1"/>
    <property type="molecule type" value="Genomic_DNA"/>
</dbReference>
<proteinExistence type="predicted"/>
<reference evidence="1 2" key="1">
    <citation type="submission" date="2024-01" db="EMBL/GenBank/DDBJ databases">
        <authorList>
            <person name="Waweru B."/>
        </authorList>
    </citation>
    <scope>NUCLEOTIDE SEQUENCE [LARGE SCALE GENOMIC DNA]</scope>
</reference>
<evidence type="ECO:0000313" key="1">
    <source>
        <dbReference type="EMBL" id="CAK7353914.1"/>
    </source>
</evidence>
<evidence type="ECO:0000313" key="2">
    <source>
        <dbReference type="Proteomes" id="UP001314170"/>
    </source>
</evidence>
<sequence length="70" mass="8122">MRSKILLHLRLEVEKDEIGKHIAFTCEDSNLVGEREKPQESQEQWPVSLMTAVGIKPNFEEDMTQKLDPQ</sequence>
<organism evidence="1 2">
    <name type="scientific">Dovyalis caffra</name>
    <dbReference type="NCBI Taxonomy" id="77055"/>
    <lineage>
        <taxon>Eukaryota</taxon>
        <taxon>Viridiplantae</taxon>
        <taxon>Streptophyta</taxon>
        <taxon>Embryophyta</taxon>
        <taxon>Tracheophyta</taxon>
        <taxon>Spermatophyta</taxon>
        <taxon>Magnoliopsida</taxon>
        <taxon>eudicotyledons</taxon>
        <taxon>Gunneridae</taxon>
        <taxon>Pentapetalae</taxon>
        <taxon>rosids</taxon>
        <taxon>fabids</taxon>
        <taxon>Malpighiales</taxon>
        <taxon>Salicaceae</taxon>
        <taxon>Flacourtieae</taxon>
        <taxon>Dovyalis</taxon>
    </lineage>
</organism>
<name>A0AAV1SM63_9ROSI</name>
<comment type="caution">
    <text evidence="1">The sequence shown here is derived from an EMBL/GenBank/DDBJ whole genome shotgun (WGS) entry which is preliminary data.</text>
</comment>
<protein>
    <submittedName>
        <fullName evidence="1">Uncharacterized protein</fullName>
    </submittedName>
</protein>
<dbReference type="Proteomes" id="UP001314170">
    <property type="component" value="Unassembled WGS sequence"/>
</dbReference>
<accession>A0AAV1SM63</accession>
<keyword evidence="2" id="KW-1185">Reference proteome</keyword>
<dbReference type="AlphaFoldDB" id="A0AAV1SM63"/>
<gene>
    <name evidence="1" type="ORF">DCAF_LOCUS24972</name>
</gene>